<accession>A0A284VTQ0</accession>
<name>A0A284VTQ0_9EURY</name>
<dbReference type="PANTHER" id="PTHR30548:SF3">
    <property type="entry name" value="2-HYDROXYACYL-COA DEHYDRATASE"/>
    <property type="match status" value="1"/>
</dbReference>
<dbReference type="AlphaFoldDB" id="A0A284VTQ0"/>
<dbReference type="OrthoDB" id="145497at2157"/>
<dbReference type="Gene3D" id="3.40.50.11900">
    <property type="match status" value="1"/>
</dbReference>
<dbReference type="PANTHER" id="PTHR30548">
    <property type="entry name" value="2-HYDROXYGLUTARYL-COA DEHYDRATASE, D-COMPONENT-RELATED"/>
    <property type="match status" value="1"/>
</dbReference>
<dbReference type="EMBL" id="FZMP01000227">
    <property type="protein sequence ID" value="SNQ62553.1"/>
    <property type="molecule type" value="Genomic_DNA"/>
</dbReference>
<sequence length="311" mass="35360">MSKIGITALVPPELIFACGGEPFDVNNVIPASRKYPKNKLCAWTAIWKEMLIKKEIAIDSLIVVAGGDCHNALVDGQNVAMSGLPTHFFFYPFDGDPEYLESRLYGLSGFLGDIEFPEKPGEIMELKKLGQTIDKKRSCGKISPAEAFSILISFSDLRGDLDGFRRAIASMKESDFELNNRVALIGVPPIYYDFHEVAQSLGLQVVFDELPYEFIRHGGTDIEEMARDYCNYTFARPLGFRINFLREELEKRNVDGVIHYTQFACHHMLEDELFRDELDYPMLTLQGDLPGNTPQQIKLRLEAFREMLERL</sequence>
<dbReference type="Pfam" id="PF06050">
    <property type="entry name" value="HGD-D"/>
    <property type="match status" value="1"/>
</dbReference>
<evidence type="ECO:0000313" key="2">
    <source>
        <dbReference type="EMBL" id="SNQ62553.1"/>
    </source>
</evidence>
<organism evidence="2 3">
    <name type="scientific">Candidatus Methanoperedens nitratireducens</name>
    <dbReference type="NCBI Taxonomy" id="1392998"/>
    <lineage>
        <taxon>Archaea</taxon>
        <taxon>Methanobacteriati</taxon>
        <taxon>Methanobacteriota</taxon>
        <taxon>Stenosarchaea group</taxon>
        <taxon>Methanomicrobia</taxon>
        <taxon>Methanosarcinales</taxon>
        <taxon>ANME-2 cluster</taxon>
        <taxon>Candidatus Methanoperedentaceae</taxon>
        <taxon>Candidatus Methanoperedens</taxon>
    </lineage>
</organism>
<keyword evidence="3" id="KW-1185">Reference proteome</keyword>
<comment type="similarity">
    <text evidence="1">Belongs to the FldB/FldC dehydratase alpha/beta subunit family.</text>
</comment>
<proteinExistence type="inferred from homology"/>
<protein>
    <submittedName>
        <fullName evidence="2">2-hydroxyglutaryl-CoA dehydratase D-component</fullName>
    </submittedName>
</protein>
<gene>
    <name evidence="2" type="ORF">MNV_780021</name>
</gene>
<evidence type="ECO:0000256" key="1">
    <source>
        <dbReference type="ARBA" id="ARBA00005806"/>
    </source>
</evidence>
<reference evidence="3" key="1">
    <citation type="submission" date="2017-06" db="EMBL/GenBank/DDBJ databases">
        <authorList>
            <person name="Cremers G."/>
        </authorList>
    </citation>
    <scope>NUCLEOTIDE SEQUENCE [LARGE SCALE GENOMIC DNA]</scope>
</reference>
<dbReference type="Proteomes" id="UP000218615">
    <property type="component" value="Unassembled WGS sequence"/>
</dbReference>
<dbReference type="RefSeq" id="WP_096207094.1">
    <property type="nucleotide sequence ID" value="NZ_FZMP01000227.1"/>
</dbReference>
<dbReference type="STRING" id="1392998.ANME2D_01059"/>
<dbReference type="InterPro" id="IPR010327">
    <property type="entry name" value="FldB/FldC_alpha/beta"/>
</dbReference>
<evidence type="ECO:0000313" key="3">
    <source>
        <dbReference type="Proteomes" id="UP000218615"/>
    </source>
</evidence>